<organism evidence="1 2">
    <name type="scientific">Gossypium arboreum</name>
    <name type="common">Tree cotton</name>
    <name type="synonym">Gossypium nanking</name>
    <dbReference type="NCBI Taxonomy" id="29729"/>
    <lineage>
        <taxon>Eukaryota</taxon>
        <taxon>Viridiplantae</taxon>
        <taxon>Streptophyta</taxon>
        <taxon>Embryophyta</taxon>
        <taxon>Tracheophyta</taxon>
        <taxon>Spermatophyta</taxon>
        <taxon>Magnoliopsida</taxon>
        <taxon>eudicotyledons</taxon>
        <taxon>Gunneridae</taxon>
        <taxon>Pentapetalae</taxon>
        <taxon>rosids</taxon>
        <taxon>malvids</taxon>
        <taxon>Malvales</taxon>
        <taxon>Malvaceae</taxon>
        <taxon>Malvoideae</taxon>
        <taxon>Gossypium</taxon>
    </lineage>
</organism>
<gene>
    <name evidence="1" type="ORF">F383_06597</name>
</gene>
<proteinExistence type="predicted"/>
<name>A0A0B0PR06_GOSAR</name>
<reference evidence="2" key="1">
    <citation type="submission" date="2014-09" db="EMBL/GenBank/DDBJ databases">
        <authorList>
            <person name="Mudge J."/>
            <person name="Ramaraj T."/>
            <person name="Lindquist I.E."/>
            <person name="Bharti A.K."/>
            <person name="Sundararajan A."/>
            <person name="Cameron C.T."/>
            <person name="Woodward J.E."/>
            <person name="May G.D."/>
            <person name="Brubaker C."/>
            <person name="Broadhvest J."/>
            <person name="Wilkins T.A."/>
        </authorList>
    </citation>
    <scope>NUCLEOTIDE SEQUENCE</scope>
    <source>
        <strain evidence="2">cv. AKA8401</strain>
    </source>
</reference>
<accession>A0A0B0PR06</accession>
<protein>
    <submittedName>
        <fullName evidence="1">Uncharacterized protein</fullName>
    </submittedName>
</protein>
<sequence>MASGARGRRVACWNGARKG</sequence>
<dbReference type="AlphaFoldDB" id="A0A0B0PR06"/>
<dbReference type="EMBL" id="KN438836">
    <property type="protein sequence ID" value="KHG26864.1"/>
    <property type="molecule type" value="Genomic_DNA"/>
</dbReference>
<evidence type="ECO:0000313" key="1">
    <source>
        <dbReference type="EMBL" id="KHG26864.1"/>
    </source>
</evidence>
<keyword evidence="2" id="KW-1185">Reference proteome</keyword>
<evidence type="ECO:0000313" key="2">
    <source>
        <dbReference type="Proteomes" id="UP000032142"/>
    </source>
</evidence>
<dbReference type="Proteomes" id="UP000032142">
    <property type="component" value="Unassembled WGS sequence"/>
</dbReference>